<dbReference type="GeneID" id="110347481"/>
<feature type="compositionally biased region" description="Basic residues" evidence="1">
    <location>
        <begin position="306"/>
        <end position="315"/>
    </location>
</feature>
<gene>
    <name evidence="3" type="primary">LOC110347481</name>
</gene>
<feature type="region of interest" description="Disordered" evidence="1">
    <location>
        <begin position="298"/>
        <end position="338"/>
    </location>
</feature>
<protein>
    <submittedName>
        <fullName evidence="3">Transcription initiation factor TFIID subunit 4-like</fullName>
    </submittedName>
</protein>
<dbReference type="RefSeq" id="XP_021107878.1">
    <property type="nucleotide sequence ID" value="XM_021252219.1"/>
</dbReference>
<feature type="region of interest" description="Disordered" evidence="1">
    <location>
        <begin position="246"/>
        <end position="277"/>
    </location>
</feature>
<feature type="region of interest" description="Disordered" evidence="1">
    <location>
        <begin position="1"/>
        <end position="89"/>
    </location>
</feature>
<organism evidence="2 3">
    <name type="scientific">Heterocephalus glaber</name>
    <name type="common">Naked mole rat</name>
    <dbReference type="NCBI Taxonomy" id="10181"/>
    <lineage>
        <taxon>Eukaryota</taxon>
        <taxon>Metazoa</taxon>
        <taxon>Chordata</taxon>
        <taxon>Craniata</taxon>
        <taxon>Vertebrata</taxon>
        <taxon>Euteleostomi</taxon>
        <taxon>Mammalia</taxon>
        <taxon>Eutheria</taxon>
        <taxon>Euarchontoglires</taxon>
        <taxon>Glires</taxon>
        <taxon>Rodentia</taxon>
        <taxon>Hystricomorpha</taxon>
        <taxon>Bathyergidae</taxon>
        <taxon>Heterocephalus</taxon>
    </lineage>
</organism>
<accession>A0AAX6SJ31</accession>
<proteinExistence type="predicted"/>
<feature type="compositionally biased region" description="Polar residues" evidence="1">
    <location>
        <begin position="1"/>
        <end position="19"/>
    </location>
</feature>
<sequence length="368" mass="39216">MGDTIPSHSFQGFSTQGRVSGQRPLPRQASLPKTPRRRRGAQDRPRSRTCPGPTVHQQHTGRVSHRGPGGAEKQGQRVPRGPHTTPATFPVTPSFPAIWERLSQACCPASCWLLSTPRGALPLSCLQPFLVFILRQDHAGPHHAPGGGRGPRCLLLQPETVVVPCCPPRGAVGEGAHQPPERVSDTEYRAPAFPLETGATRRLPRCETPAPPLSPAGLRILQGTQHLGPNDRTPRLCPQVQAPLPLIPPAPRGPQTGWGRPLPPASASAPAVSQRLHSAQRSWKGDFSEGAAPLLCSSPLRGTRCSGRRGQRRNPRPGQTPLRAPQRPGGVSGAPPGFPVRIPFAGAALRQHLESSASLCAGSLRPQV</sequence>
<evidence type="ECO:0000313" key="3">
    <source>
        <dbReference type="RefSeq" id="XP_021107878.1"/>
    </source>
</evidence>
<reference evidence="3" key="1">
    <citation type="submission" date="2025-08" db="UniProtKB">
        <authorList>
            <consortium name="RefSeq"/>
        </authorList>
    </citation>
    <scope>IDENTIFICATION</scope>
</reference>
<keyword evidence="2" id="KW-1185">Reference proteome</keyword>
<dbReference type="Proteomes" id="UP000694906">
    <property type="component" value="Unplaced"/>
</dbReference>
<evidence type="ECO:0000313" key="2">
    <source>
        <dbReference type="Proteomes" id="UP000694906"/>
    </source>
</evidence>
<dbReference type="AlphaFoldDB" id="A0AAX6SJ31"/>
<evidence type="ECO:0000256" key="1">
    <source>
        <dbReference type="SAM" id="MobiDB-lite"/>
    </source>
</evidence>
<name>A0AAX6SJ31_HETGA</name>